<name>A0A7N0UZ04_KALFE</name>
<protein>
    <submittedName>
        <fullName evidence="1">Uncharacterized protein</fullName>
    </submittedName>
</protein>
<accession>A0A7N0UZ04</accession>
<dbReference type="Gramene" id="Kaladp0095s0185.1.v1.1">
    <property type="protein sequence ID" value="Kaladp0095s0185.1.v1.1"/>
    <property type="gene ID" value="Kaladp0095s0185.v1.1"/>
</dbReference>
<dbReference type="EnsemblPlants" id="Kaladp0095s0185.1.v1.1">
    <property type="protein sequence ID" value="Kaladp0095s0185.1.v1.1"/>
    <property type="gene ID" value="Kaladp0095s0185.v1.1"/>
</dbReference>
<proteinExistence type="predicted"/>
<dbReference type="Proteomes" id="UP000594263">
    <property type="component" value="Unplaced"/>
</dbReference>
<evidence type="ECO:0000313" key="2">
    <source>
        <dbReference type="Proteomes" id="UP000594263"/>
    </source>
</evidence>
<sequence>MTTVLPTSEEDPALSVVRFTSELSWADAGPEIAEPEVAKLCAEAEECMVMGRWLDLASLMLASADLIFPKVSEKGMFSCNC</sequence>
<dbReference type="AlphaFoldDB" id="A0A7N0UZ04"/>
<reference evidence="1" key="1">
    <citation type="submission" date="2021-01" db="UniProtKB">
        <authorList>
            <consortium name="EnsemblPlants"/>
        </authorList>
    </citation>
    <scope>IDENTIFICATION</scope>
</reference>
<evidence type="ECO:0000313" key="1">
    <source>
        <dbReference type="EnsemblPlants" id="Kaladp0095s0185.1.v1.1"/>
    </source>
</evidence>
<keyword evidence="2" id="KW-1185">Reference proteome</keyword>
<organism evidence="1 2">
    <name type="scientific">Kalanchoe fedtschenkoi</name>
    <name type="common">Lavender scallops</name>
    <name type="synonym">South American air plant</name>
    <dbReference type="NCBI Taxonomy" id="63787"/>
    <lineage>
        <taxon>Eukaryota</taxon>
        <taxon>Viridiplantae</taxon>
        <taxon>Streptophyta</taxon>
        <taxon>Embryophyta</taxon>
        <taxon>Tracheophyta</taxon>
        <taxon>Spermatophyta</taxon>
        <taxon>Magnoliopsida</taxon>
        <taxon>eudicotyledons</taxon>
        <taxon>Gunneridae</taxon>
        <taxon>Pentapetalae</taxon>
        <taxon>Saxifragales</taxon>
        <taxon>Crassulaceae</taxon>
        <taxon>Kalanchoe</taxon>
    </lineage>
</organism>